<dbReference type="InterPro" id="IPR018062">
    <property type="entry name" value="HTH_AraC-typ_CS"/>
</dbReference>
<keyword evidence="2" id="KW-0238">DNA-binding</keyword>
<dbReference type="InterPro" id="IPR018060">
    <property type="entry name" value="HTH_AraC"/>
</dbReference>
<keyword evidence="1" id="KW-0805">Transcription regulation</keyword>
<proteinExistence type="predicted"/>
<protein>
    <submittedName>
        <fullName evidence="5">AraC family transcriptional regulator</fullName>
    </submittedName>
</protein>
<dbReference type="PROSITE" id="PS00041">
    <property type="entry name" value="HTH_ARAC_FAMILY_1"/>
    <property type="match status" value="1"/>
</dbReference>
<dbReference type="InterPro" id="IPR032783">
    <property type="entry name" value="AraC_lig"/>
</dbReference>
<dbReference type="SMART" id="SM00342">
    <property type="entry name" value="HTH_ARAC"/>
    <property type="match status" value="1"/>
</dbReference>
<feature type="domain" description="HTH araC/xylS-type" evidence="4">
    <location>
        <begin position="175"/>
        <end position="272"/>
    </location>
</feature>
<accession>A0ABV9LYE0</accession>
<gene>
    <name evidence="5" type="ORF">ACFO4O_13785</name>
</gene>
<dbReference type="SUPFAM" id="SSF46689">
    <property type="entry name" value="Homeodomain-like"/>
    <property type="match status" value="2"/>
</dbReference>
<evidence type="ECO:0000256" key="1">
    <source>
        <dbReference type="ARBA" id="ARBA00023015"/>
    </source>
</evidence>
<dbReference type="PANTHER" id="PTHR46796">
    <property type="entry name" value="HTH-TYPE TRANSCRIPTIONAL ACTIVATOR RHAS-RELATED"/>
    <property type="match status" value="1"/>
</dbReference>
<dbReference type="Gene3D" id="1.10.10.60">
    <property type="entry name" value="Homeodomain-like"/>
    <property type="match status" value="2"/>
</dbReference>
<keyword evidence="3" id="KW-0804">Transcription</keyword>
<dbReference type="Pfam" id="PF12852">
    <property type="entry name" value="Cupin_6"/>
    <property type="match status" value="1"/>
</dbReference>
<dbReference type="InterPro" id="IPR009057">
    <property type="entry name" value="Homeodomain-like_sf"/>
</dbReference>
<evidence type="ECO:0000313" key="5">
    <source>
        <dbReference type="EMBL" id="MFC4701239.1"/>
    </source>
</evidence>
<sequence length="276" mass="30815">MDRLSQILKRFNLHADVFFSGNLCSLSDFDEPQGKRGHIHILKSGALTLIDHKGKKRAVGQPSVLFFPTGIKHRIVPDPVKGADLVCATIEYEDVTANPIAQALPEFLKFQLSRYPDLKKTAKWLFAEAFDSKCGRMPMIDRLCDIFIIQVLREVLNSNEVSQGMLAGLSHPQLASVITQIHAQPEYPWSLETMAELAFMSRSKFADLFRDIVGETPGEYLTDWRMSVAQNALLKGDTVSVVAEKVGYENGSALARAFRKKVGVSPKVWQQTHLTA</sequence>
<keyword evidence="6" id="KW-1185">Reference proteome</keyword>
<evidence type="ECO:0000256" key="2">
    <source>
        <dbReference type="ARBA" id="ARBA00023125"/>
    </source>
</evidence>
<dbReference type="PROSITE" id="PS01124">
    <property type="entry name" value="HTH_ARAC_FAMILY_2"/>
    <property type="match status" value="1"/>
</dbReference>
<evidence type="ECO:0000313" key="6">
    <source>
        <dbReference type="Proteomes" id="UP001595897"/>
    </source>
</evidence>
<evidence type="ECO:0000259" key="4">
    <source>
        <dbReference type="PROSITE" id="PS01124"/>
    </source>
</evidence>
<dbReference type="RefSeq" id="WP_382409486.1">
    <property type="nucleotide sequence ID" value="NZ_JBHSGU010000005.1"/>
</dbReference>
<dbReference type="PANTHER" id="PTHR46796:SF7">
    <property type="entry name" value="ARAC FAMILY TRANSCRIPTIONAL REGULATOR"/>
    <property type="match status" value="1"/>
</dbReference>
<name>A0ABV9LYE0_9ALTE</name>
<comment type="caution">
    <text evidence="5">The sequence shown here is derived from an EMBL/GenBank/DDBJ whole genome shotgun (WGS) entry which is preliminary data.</text>
</comment>
<dbReference type="EMBL" id="JBHSGU010000005">
    <property type="protein sequence ID" value="MFC4701239.1"/>
    <property type="molecule type" value="Genomic_DNA"/>
</dbReference>
<organism evidence="5 6">
    <name type="scientific">Glaciecola siphonariae</name>
    <dbReference type="NCBI Taxonomy" id="521012"/>
    <lineage>
        <taxon>Bacteria</taxon>
        <taxon>Pseudomonadati</taxon>
        <taxon>Pseudomonadota</taxon>
        <taxon>Gammaproteobacteria</taxon>
        <taxon>Alteromonadales</taxon>
        <taxon>Alteromonadaceae</taxon>
        <taxon>Glaciecola</taxon>
    </lineage>
</organism>
<evidence type="ECO:0000256" key="3">
    <source>
        <dbReference type="ARBA" id="ARBA00023163"/>
    </source>
</evidence>
<dbReference type="InterPro" id="IPR050204">
    <property type="entry name" value="AraC_XylS_family_regulators"/>
</dbReference>
<dbReference type="Proteomes" id="UP001595897">
    <property type="component" value="Unassembled WGS sequence"/>
</dbReference>
<reference evidence="6" key="1">
    <citation type="journal article" date="2019" name="Int. J. Syst. Evol. Microbiol.">
        <title>The Global Catalogue of Microorganisms (GCM) 10K type strain sequencing project: providing services to taxonomists for standard genome sequencing and annotation.</title>
        <authorList>
            <consortium name="The Broad Institute Genomics Platform"/>
            <consortium name="The Broad Institute Genome Sequencing Center for Infectious Disease"/>
            <person name="Wu L."/>
            <person name="Ma J."/>
        </authorList>
    </citation>
    <scope>NUCLEOTIDE SEQUENCE [LARGE SCALE GENOMIC DNA]</scope>
    <source>
        <strain evidence="6">KACC 12507</strain>
    </source>
</reference>
<dbReference type="Pfam" id="PF12833">
    <property type="entry name" value="HTH_18"/>
    <property type="match status" value="1"/>
</dbReference>